<comment type="function">
    <text evidence="12">Membrane-anchoring subunit of succinate dehydrogenase (SDH) that is involved in complex II of the mitochondrial electron transport chain and is responsible for transferring electrons from succinate to ubiquinone (coenzyme Q).</text>
</comment>
<dbReference type="PANTHER" id="PTHR13337">
    <property type="entry name" value="SUCCINATE DEHYDROGENASE"/>
    <property type="match status" value="1"/>
</dbReference>
<dbReference type="GO" id="GO:0005743">
    <property type="term" value="C:mitochondrial inner membrane"/>
    <property type="evidence" value="ECO:0007669"/>
    <property type="project" value="UniProtKB-SubCell"/>
</dbReference>
<keyword evidence="8 12" id="KW-0496">Mitochondrion</keyword>
<keyword evidence="9 12" id="KW-0472">Membrane</keyword>
<evidence type="ECO:0000313" key="13">
    <source>
        <dbReference type="EMBL" id="AKV71237.1"/>
    </source>
</evidence>
<keyword evidence="13" id="KW-0830">Ubiquinone</keyword>
<dbReference type="CDD" id="cd03496">
    <property type="entry name" value="SQR_TypeC_CybS"/>
    <property type="match status" value="1"/>
</dbReference>
<reference evidence="13" key="1">
    <citation type="submission" date="2015-01" db="EMBL/GenBank/DDBJ databases">
        <title>Five genes of mitochondrial complex in Tetranychus cinnabarinus (Boisduval).</title>
        <authorList>
            <person name="Wang Y."/>
        </authorList>
    </citation>
    <scope>NUCLEOTIDE SEQUENCE</scope>
</reference>
<keyword evidence="4 12" id="KW-0812">Transmembrane</keyword>
<evidence type="ECO:0000256" key="10">
    <source>
        <dbReference type="PIRSR" id="PIRSR607992-1"/>
    </source>
</evidence>
<keyword evidence="11" id="KW-0408">Iron</keyword>
<dbReference type="GO" id="GO:0048039">
    <property type="term" value="F:ubiquinone binding"/>
    <property type="evidence" value="ECO:0007669"/>
    <property type="project" value="TreeGrafter"/>
</dbReference>
<comment type="subcellular location">
    <subcellularLocation>
        <location evidence="1 12">Mitochondrion inner membrane</location>
        <topology evidence="1 12">Multi-pass membrane protein</topology>
    </subcellularLocation>
</comment>
<proteinExistence type="evidence at transcript level"/>
<dbReference type="EMBL" id="KP686432">
    <property type="protein sequence ID" value="AKV71237.1"/>
    <property type="molecule type" value="mRNA"/>
</dbReference>
<keyword evidence="12" id="KW-0349">Heme</keyword>
<dbReference type="InterPro" id="IPR034804">
    <property type="entry name" value="SQR/QFR_C/D"/>
</dbReference>
<evidence type="ECO:0000256" key="12">
    <source>
        <dbReference type="RuleBase" id="RU364031"/>
    </source>
</evidence>
<protein>
    <recommendedName>
        <fullName evidence="12">Succinate dehydrogenase [ubiquinone] cytochrome b small subunit</fullName>
    </recommendedName>
</protein>
<dbReference type="InterPro" id="IPR007992">
    <property type="entry name" value="CybS"/>
</dbReference>
<comment type="caution">
    <text evidence="12">Lacks conserved residue(s) required for the propagation of feature annotation.</text>
</comment>
<dbReference type="Gene3D" id="1.20.1300.10">
    <property type="entry name" value="Fumarate reductase/succinate dehydrogenase, transmembrane subunit"/>
    <property type="match status" value="1"/>
</dbReference>
<accession>A0A0K1SAS9</accession>
<dbReference type="SMR" id="A0A0K1SAS9"/>
<dbReference type="GO" id="GO:0006099">
    <property type="term" value="P:tricarboxylic acid cycle"/>
    <property type="evidence" value="ECO:0007669"/>
    <property type="project" value="UniProtKB-KW"/>
</dbReference>
<dbReference type="PANTHER" id="PTHR13337:SF2">
    <property type="entry name" value="SUCCINATE DEHYDROGENASE [UBIQUINONE] CYTOCHROME B SMALL SUBUNIT, MITOCHONDRIAL"/>
    <property type="match status" value="1"/>
</dbReference>
<dbReference type="Pfam" id="PF05328">
    <property type="entry name" value="CybS"/>
    <property type="match status" value="1"/>
</dbReference>
<evidence type="ECO:0000256" key="11">
    <source>
        <dbReference type="PIRSR" id="PIRSR607992-2"/>
    </source>
</evidence>
<evidence type="ECO:0000256" key="9">
    <source>
        <dbReference type="ARBA" id="ARBA00023136"/>
    </source>
</evidence>
<evidence type="ECO:0000256" key="4">
    <source>
        <dbReference type="ARBA" id="ARBA00022692"/>
    </source>
</evidence>
<feature type="binding site" evidence="10">
    <location>
        <position position="117"/>
    </location>
    <ligand>
        <name>a ubiquinone</name>
        <dbReference type="ChEBI" id="CHEBI:16389"/>
        <note>ligand shared with IP/SDHB</note>
    </ligand>
</feature>
<evidence type="ECO:0000256" key="1">
    <source>
        <dbReference type="ARBA" id="ARBA00004448"/>
    </source>
</evidence>
<keyword evidence="12" id="KW-0816">Tricarboxylic acid cycle</keyword>
<keyword evidence="6 12" id="KW-0809">Transit peptide</keyword>
<feature type="binding site" description="axial binding residue" evidence="11">
    <location>
        <position position="105"/>
    </location>
    <ligand>
        <name>heme b</name>
        <dbReference type="ChEBI" id="CHEBI:60344"/>
        <note>ligand shared with SDHC</note>
    </ligand>
    <ligandPart>
        <name>Fe</name>
        <dbReference type="ChEBI" id="CHEBI:18248"/>
    </ligandPart>
</feature>
<keyword evidence="3 12" id="KW-0813">Transport</keyword>
<evidence type="ECO:0000256" key="5">
    <source>
        <dbReference type="ARBA" id="ARBA00022792"/>
    </source>
</evidence>
<feature type="transmembrane region" description="Helical" evidence="12">
    <location>
        <begin position="130"/>
        <end position="149"/>
    </location>
</feature>
<feature type="transmembrane region" description="Helical" evidence="12">
    <location>
        <begin position="96"/>
        <end position="118"/>
    </location>
</feature>
<keyword evidence="12" id="KW-0249">Electron transport</keyword>
<evidence type="ECO:0000256" key="6">
    <source>
        <dbReference type="ARBA" id="ARBA00022946"/>
    </source>
</evidence>
<dbReference type="GO" id="GO:0006121">
    <property type="term" value="P:mitochondrial electron transport, succinate to ubiquinone"/>
    <property type="evidence" value="ECO:0007669"/>
    <property type="project" value="TreeGrafter"/>
</dbReference>
<gene>
    <name evidence="13" type="primary">SDHD</name>
</gene>
<evidence type="ECO:0000256" key="2">
    <source>
        <dbReference type="ARBA" id="ARBA00007294"/>
    </source>
</evidence>
<keyword evidence="5 12" id="KW-0999">Mitochondrion inner membrane</keyword>
<dbReference type="GO" id="GO:0020037">
    <property type="term" value="F:heme binding"/>
    <property type="evidence" value="ECO:0007669"/>
    <property type="project" value="TreeGrafter"/>
</dbReference>
<evidence type="ECO:0000256" key="7">
    <source>
        <dbReference type="ARBA" id="ARBA00022989"/>
    </source>
</evidence>
<comment type="similarity">
    <text evidence="2 12">Belongs to the CybS family.</text>
</comment>
<evidence type="ECO:0000256" key="8">
    <source>
        <dbReference type="ARBA" id="ARBA00023128"/>
    </source>
</evidence>
<evidence type="ECO:0000256" key="3">
    <source>
        <dbReference type="ARBA" id="ARBA00022448"/>
    </source>
</evidence>
<keyword evidence="7 12" id="KW-1133">Transmembrane helix</keyword>
<organism evidence="13">
    <name type="scientific">Tetranychus cinnabarinus</name>
    <name type="common">Carmine spider mite</name>
    <name type="synonym">Acarus cinnabarinus</name>
    <dbReference type="NCBI Taxonomy" id="93129"/>
    <lineage>
        <taxon>Eukaryota</taxon>
        <taxon>Metazoa</taxon>
        <taxon>Ecdysozoa</taxon>
        <taxon>Arthropoda</taxon>
        <taxon>Chelicerata</taxon>
        <taxon>Arachnida</taxon>
        <taxon>Acari</taxon>
        <taxon>Acariformes</taxon>
        <taxon>Trombidiformes</taxon>
        <taxon>Prostigmata</taxon>
        <taxon>Eleutherengona</taxon>
        <taxon>Raphignathae</taxon>
        <taxon>Tetranychoidea</taxon>
        <taxon>Tetranychidae</taxon>
        <taxon>Tetranychus</taxon>
    </lineage>
</organism>
<dbReference type="AlphaFoldDB" id="A0A0K1SAS9"/>
<sequence length="166" mass="18536">MNRVLSQFPRHLERFASLKCRQLSTIESIKSQSCILPFLTKPNSLVSVVPQRFCATNVSSHSENHTPVWNAERLLSAGLIGVMPLSFMIKSPVMDYALALAMVLHIHWGIEAVVVDYIRPRVFGPIVPKLALLSVYALSIATLAGLFYFNYTDVGVVQGIRMTMKM</sequence>
<name>A0A0K1SAS9_TETCI</name>
<dbReference type="GO" id="GO:0046872">
    <property type="term" value="F:metal ion binding"/>
    <property type="evidence" value="ECO:0007669"/>
    <property type="project" value="UniProtKB-KW"/>
</dbReference>
<keyword evidence="11 12" id="KW-0479">Metal-binding</keyword>